<accession>A0ABU1YFW1</accession>
<sequence length="84" mass="9265">MKEPKPPEEKLFLPDPEPEPIVVKVRAVCGGLAGIVAATVLWFRLGGLGVIPTALLFIVVPGVVAYLAVRYGDTFWERWIRGDY</sequence>
<feature type="transmembrane region" description="Helical" evidence="1">
    <location>
        <begin position="49"/>
        <end position="69"/>
    </location>
</feature>
<proteinExistence type="predicted"/>
<keyword evidence="1" id="KW-1133">Transmembrane helix</keyword>
<comment type="caution">
    <text evidence="2">The sequence shown here is derived from an EMBL/GenBank/DDBJ whole genome shotgun (WGS) entry which is preliminary data.</text>
</comment>
<organism evidence="2 3">
    <name type="scientific">Roseateles saccharophilus</name>
    <name type="common">Pseudomonas saccharophila</name>
    <dbReference type="NCBI Taxonomy" id="304"/>
    <lineage>
        <taxon>Bacteria</taxon>
        <taxon>Pseudomonadati</taxon>
        <taxon>Pseudomonadota</taxon>
        <taxon>Betaproteobacteria</taxon>
        <taxon>Burkholderiales</taxon>
        <taxon>Sphaerotilaceae</taxon>
        <taxon>Roseateles</taxon>
    </lineage>
</organism>
<name>A0ABU1YFW1_ROSSA</name>
<evidence type="ECO:0008006" key="4">
    <source>
        <dbReference type="Google" id="ProtNLM"/>
    </source>
</evidence>
<feature type="transmembrane region" description="Helical" evidence="1">
    <location>
        <begin position="21"/>
        <end position="43"/>
    </location>
</feature>
<evidence type="ECO:0000313" key="3">
    <source>
        <dbReference type="Proteomes" id="UP001180453"/>
    </source>
</evidence>
<dbReference type="Proteomes" id="UP001180453">
    <property type="component" value="Unassembled WGS sequence"/>
</dbReference>
<protein>
    <recommendedName>
        <fullName evidence="4">PrgI family protein</fullName>
    </recommendedName>
</protein>
<evidence type="ECO:0000313" key="2">
    <source>
        <dbReference type="EMBL" id="MDR7267742.1"/>
    </source>
</evidence>
<gene>
    <name evidence="2" type="ORF">J2X20_000371</name>
</gene>
<dbReference type="EMBL" id="JAVDXU010000001">
    <property type="protein sequence ID" value="MDR7267742.1"/>
    <property type="molecule type" value="Genomic_DNA"/>
</dbReference>
<reference evidence="2 3" key="1">
    <citation type="submission" date="2023-07" db="EMBL/GenBank/DDBJ databases">
        <title>Sorghum-associated microbial communities from plants grown in Nebraska, USA.</title>
        <authorList>
            <person name="Schachtman D."/>
        </authorList>
    </citation>
    <scope>NUCLEOTIDE SEQUENCE [LARGE SCALE GENOMIC DNA]</scope>
    <source>
        <strain evidence="2 3">BE314</strain>
    </source>
</reference>
<keyword evidence="1" id="KW-0812">Transmembrane</keyword>
<evidence type="ECO:0000256" key="1">
    <source>
        <dbReference type="SAM" id="Phobius"/>
    </source>
</evidence>
<keyword evidence="3" id="KW-1185">Reference proteome</keyword>
<keyword evidence="1" id="KW-0472">Membrane</keyword>
<dbReference type="RefSeq" id="WP_310260046.1">
    <property type="nucleotide sequence ID" value="NZ_JAVDXU010000001.1"/>
</dbReference>